<dbReference type="PANTHER" id="PTHR21666">
    <property type="entry name" value="PEPTIDASE-RELATED"/>
    <property type="match status" value="1"/>
</dbReference>
<dbReference type="Gene3D" id="2.70.70.10">
    <property type="entry name" value="Glucose Permease (Domain IIA)"/>
    <property type="match status" value="1"/>
</dbReference>
<gene>
    <name evidence="4" type="ORF">J2S14_001154</name>
</gene>
<feature type="domain" description="M23ase beta-sheet core" evidence="3">
    <location>
        <begin position="153"/>
        <end position="245"/>
    </location>
</feature>
<comment type="caution">
    <text evidence="4">The sequence shown here is derived from an EMBL/GenBank/DDBJ whole genome shotgun (WGS) entry which is preliminary data.</text>
</comment>
<dbReference type="InterPro" id="IPR011055">
    <property type="entry name" value="Dup_hybrid_motif"/>
</dbReference>
<keyword evidence="5" id="KW-1185">Reference proteome</keyword>
<name>A0ABU0D1T7_9BACI</name>
<sequence length="252" mass="28381">MSRRADEVRKRINRRRKQNSTNRERPRPTPFIDDEFESPVFESSPKDSLHPLWNRDVFLFKVLASGALVLVIAIMFQSTSPELDSIKIGVKKTMEKEFQFATVANWYENQFGKPLALLPPLENVEKSGQSEKEMDFAMTVSGKIVEDFSVDGRGIIMETGTNAEVEAMTGGVVIFAGRKDDIGNTVIIQHPDHSETWYGMLEKITVKPRETVAAGKSLGIVSTGKEGMSGEFYFAIKQNDKFIDPIQVIKFE</sequence>
<dbReference type="PANTHER" id="PTHR21666:SF274">
    <property type="entry name" value="STAGE IV SPORULATION PROTEIN FA"/>
    <property type="match status" value="1"/>
</dbReference>
<accession>A0ABU0D1T7</accession>
<evidence type="ECO:0000259" key="3">
    <source>
        <dbReference type="Pfam" id="PF01551"/>
    </source>
</evidence>
<feature type="region of interest" description="Disordered" evidence="1">
    <location>
        <begin position="1"/>
        <end position="38"/>
    </location>
</feature>
<protein>
    <submittedName>
        <fullName evidence="4">Stage IV sporulation protein FA</fullName>
    </submittedName>
</protein>
<evidence type="ECO:0000256" key="1">
    <source>
        <dbReference type="SAM" id="MobiDB-lite"/>
    </source>
</evidence>
<dbReference type="CDD" id="cd12797">
    <property type="entry name" value="M23_peptidase"/>
    <property type="match status" value="1"/>
</dbReference>
<keyword evidence="2" id="KW-0812">Transmembrane</keyword>
<keyword evidence="2" id="KW-0472">Membrane</keyword>
<evidence type="ECO:0000256" key="2">
    <source>
        <dbReference type="SAM" id="Phobius"/>
    </source>
</evidence>
<dbReference type="InterPro" id="IPR050570">
    <property type="entry name" value="Cell_wall_metabolism_enzyme"/>
</dbReference>
<evidence type="ECO:0000313" key="5">
    <source>
        <dbReference type="Proteomes" id="UP001232343"/>
    </source>
</evidence>
<feature type="transmembrane region" description="Helical" evidence="2">
    <location>
        <begin position="58"/>
        <end position="76"/>
    </location>
</feature>
<proteinExistence type="predicted"/>
<dbReference type="InterPro" id="IPR016047">
    <property type="entry name" value="M23ase_b-sheet_dom"/>
</dbReference>
<organism evidence="4 5">
    <name type="scientific">Lederbergia wuyishanensis</name>
    <dbReference type="NCBI Taxonomy" id="1347903"/>
    <lineage>
        <taxon>Bacteria</taxon>
        <taxon>Bacillati</taxon>
        <taxon>Bacillota</taxon>
        <taxon>Bacilli</taxon>
        <taxon>Bacillales</taxon>
        <taxon>Bacillaceae</taxon>
        <taxon>Lederbergia</taxon>
    </lineage>
</organism>
<keyword evidence="2" id="KW-1133">Transmembrane helix</keyword>
<dbReference type="RefSeq" id="WP_244680525.1">
    <property type="nucleotide sequence ID" value="NZ_JALIRM010000001.1"/>
</dbReference>
<dbReference type="Pfam" id="PF01551">
    <property type="entry name" value="Peptidase_M23"/>
    <property type="match status" value="1"/>
</dbReference>
<feature type="compositionally biased region" description="Basic and acidic residues" evidence="1">
    <location>
        <begin position="1"/>
        <end position="10"/>
    </location>
</feature>
<reference evidence="4 5" key="1">
    <citation type="submission" date="2023-07" db="EMBL/GenBank/DDBJ databases">
        <title>Genomic Encyclopedia of Type Strains, Phase IV (KMG-IV): sequencing the most valuable type-strain genomes for metagenomic binning, comparative biology and taxonomic classification.</title>
        <authorList>
            <person name="Goeker M."/>
        </authorList>
    </citation>
    <scope>NUCLEOTIDE SEQUENCE [LARGE SCALE GENOMIC DNA]</scope>
    <source>
        <strain evidence="4 5">DSM 27848</strain>
    </source>
</reference>
<evidence type="ECO:0000313" key="4">
    <source>
        <dbReference type="EMBL" id="MDQ0342361.1"/>
    </source>
</evidence>
<dbReference type="SUPFAM" id="SSF51261">
    <property type="entry name" value="Duplicated hybrid motif"/>
    <property type="match status" value="1"/>
</dbReference>
<dbReference type="EMBL" id="JAUSUO010000001">
    <property type="protein sequence ID" value="MDQ0342361.1"/>
    <property type="molecule type" value="Genomic_DNA"/>
</dbReference>
<dbReference type="Proteomes" id="UP001232343">
    <property type="component" value="Unassembled WGS sequence"/>
</dbReference>